<accession>A0A1S8DG75</accession>
<dbReference type="AlphaFoldDB" id="A0A1S8DG75"/>
<dbReference type="Proteomes" id="UP000242847">
    <property type="component" value="Unassembled WGS sequence"/>
</dbReference>
<name>A0A1S8DG75_9GAMM</name>
<evidence type="ECO:0000313" key="3">
    <source>
        <dbReference type="Proteomes" id="UP000242847"/>
    </source>
</evidence>
<sequence>MWGSEKQKKADIGRFSGKTTIIAQDAELIGDLRFIGAVQVDGRVVGNIDAQDGLVRISEHGCVEGSIKAPHVVINGQVCGDVQALEHLELDAKARISGDLHYRSMEMVMGAQISGQLNCMTENAALLTFTDTAQDSVGSHNS</sequence>
<comment type="similarity">
    <text evidence="1">Belongs to the bactofilin family.</text>
</comment>
<keyword evidence="3" id="KW-1185">Reference proteome</keyword>
<dbReference type="RefSeq" id="WP_083728073.1">
    <property type="nucleotide sequence ID" value="NZ_FOUD01000019.1"/>
</dbReference>
<evidence type="ECO:0008006" key="4">
    <source>
        <dbReference type="Google" id="ProtNLM"/>
    </source>
</evidence>
<organism evidence="2 3">
    <name type="scientific">Halopseudomonas pachastrellae</name>
    <dbReference type="NCBI Taxonomy" id="254161"/>
    <lineage>
        <taxon>Bacteria</taxon>
        <taxon>Pseudomonadati</taxon>
        <taxon>Pseudomonadota</taxon>
        <taxon>Gammaproteobacteria</taxon>
        <taxon>Pseudomonadales</taxon>
        <taxon>Pseudomonadaceae</taxon>
        <taxon>Halopseudomonas</taxon>
    </lineage>
</organism>
<proteinExistence type="inferred from homology"/>
<reference evidence="2 3" key="1">
    <citation type="submission" date="2017-01" db="EMBL/GenBank/DDBJ databases">
        <title>Draft genome sequence of Pseudomonas pachastrellae type strain CCUG 46540T from a deep sea.</title>
        <authorList>
            <person name="Gomila M."/>
            <person name="Mulet M."/>
            <person name="Lalucat J."/>
            <person name="Garcia-Valdes E."/>
        </authorList>
    </citation>
    <scope>NUCLEOTIDE SEQUENCE [LARGE SCALE GENOMIC DNA]</scope>
    <source>
        <strain evidence="2 3">CCUG 46540</strain>
    </source>
</reference>
<protein>
    <recommendedName>
        <fullName evidence="4">Polymer-forming cytoskeletal protein</fullName>
    </recommendedName>
</protein>
<dbReference type="EMBL" id="MUBC01000028">
    <property type="protein sequence ID" value="ONM43397.1"/>
    <property type="molecule type" value="Genomic_DNA"/>
</dbReference>
<dbReference type="PANTHER" id="PTHR35024">
    <property type="entry name" value="HYPOTHETICAL CYTOSOLIC PROTEIN"/>
    <property type="match status" value="1"/>
</dbReference>
<comment type="caution">
    <text evidence="2">The sequence shown here is derived from an EMBL/GenBank/DDBJ whole genome shotgun (WGS) entry which is preliminary data.</text>
</comment>
<dbReference type="STRING" id="254161.SAMN05216256_1195"/>
<evidence type="ECO:0000256" key="1">
    <source>
        <dbReference type="ARBA" id="ARBA00044755"/>
    </source>
</evidence>
<evidence type="ECO:0000313" key="2">
    <source>
        <dbReference type="EMBL" id="ONM43397.1"/>
    </source>
</evidence>
<dbReference type="OrthoDB" id="5294247at2"/>
<gene>
    <name evidence="2" type="ORF">BXT89_12825</name>
</gene>
<dbReference type="InterPro" id="IPR007607">
    <property type="entry name" value="BacA/B"/>
</dbReference>
<dbReference type="Pfam" id="PF04519">
    <property type="entry name" value="Bactofilin"/>
    <property type="match status" value="1"/>
</dbReference>
<dbReference type="PANTHER" id="PTHR35024:SF4">
    <property type="entry name" value="POLYMER-FORMING CYTOSKELETAL PROTEIN"/>
    <property type="match status" value="1"/>
</dbReference>